<sequence>MLDPFLFYMPFLDCPLPKSSPLPKRRFTSCQETTVGMSNISIKKNAFSEKAQKALRSFSARFSAFEE</sequence>
<reference evidence="2" key="1">
    <citation type="submission" date="2016-11" db="EMBL/GenBank/DDBJ databases">
        <authorList>
            <person name="Varghese N."/>
            <person name="Submissions S."/>
        </authorList>
    </citation>
    <scope>NUCLEOTIDE SEQUENCE [LARGE SCALE GENOMIC DNA]</scope>
    <source>
        <strain evidence="2">DSM 16990</strain>
    </source>
</reference>
<evidence type="ECO:0000313" key="2">
    <source>
        <dbReference type="Proteomes" id="UP000184287"/>
    </source>
</evidence>
<gene>
    <name evidence="1" type="ORF">SAMN04488522_102961</name>
</gene>
<organism evidence="1 2">
    <name type="scientific">Pedobacter caeni</name>
    <dbReference type="NCBI Taxonomy" id="288992"/>
    <lineage>
        <taxon>Bacteria</taxon>
        <taxon>Pseudomonadati</taxon>
        <taxon>Bacteroidota</taxon>
        <taxon>Sphingobacteriia</taxon>
        <taxon>Sphingobacteriales</taxon>
        <taxon>Sphingobacteriaceae</taxon>
        <taxon>Pedobacter</taxon>
    </lineage>
</organism>
<dbReference type="EMBL" id="FQUQ01000002">
    <property type="protein sequence ID" value="SHF35789.1"/>
    <property type="molecule type" value="Genomic_DNA"/>
</dbReference>
<proteinExistence type="predicted"/>
<dbReference type="AlphaFoldDB" id="A0A1M5B004"/>
<protein>
    <submittedName>
        <fullName evidence="1">Uncharacterized protein</fullName>
    </submittedName>
</protein>
<keyword evidence="2" id="KW-1185">Reference proteome</keyword>
<evidence type="ECO:0000313" key="1">
    <source>
        <dbReference type="EMBL" id="SHF35789.1"/>
    </source>
</evidence>
<dbReference type="Proteomes" id="UP000184287">
    <property type="component" value="Unassembled WGS sequence"/>
</dbReference>
<name>A0A1M5B004_9SPHI</name>
<accession>A0A1M5B004</accession>